<dbReference type="InterPro" id="IPR036625">
    <property type="entry name" value="E3-bd_dom_sf"/>
</dbReference>
<sequence length="371" mass="41309">MIEKIVLEKMSGLMQTGVIEKIYVKDNEQVNKGENIMSISAEKANFEVAAEKSGYIKLMCKEGDELPVGAVLAIIADSVEELTKIEESLKPPSLAEKAEKDVIVSAEKKIRVQPIAKRFAQEYNLDLANVQGTGPNGIITKKDVENAAKKREETGAEEISLTGVKKSMFEHIEKAKEYVQATTFMEIDMSKVKEMRLKKNFSYTTYIIKAVSQSLKKFPIINSILEDKKITIKKQINIGVALDYEGQLYVPVIKNAADRPLEDISNCINEFKEKVAKKTLTIKDMSEGTFTITNSGIFGSSFFVPVINYPQSAILGIGKITERPIIIENSIVIRPILIASLGYDHRIIEGSNAVKFLGEIKNNLENIDKLI</sequence>
<dbReference type="SUPFAM" id="SSF51230">
    <property type="entry name" value="Single hybrid motif"/>
    <property type="match status" value="1"/>
</dbReference>
<evidence type="ECO:0000313" key="9">
    <source>
        <dbReference type="EMBL" id="GAQ25162.1"/>
    </source>
</evidence>
<keyword evidence="5 6" id="KW-0012">Acyltransferase</keyword>
<dbReference type="AlphaFoldDB" id="A0A0U9HEP2"/>
<name>A0A0U9HEP2_9FIRM</name>
<dbReference type="Gene3D" id="2.40.50.100">
    <property type="match status" value="1"/>
</dbReference>
<dbReference type="EMBL" id="DF977001">
    <property type="protein sequence ID" value="GAQ25162.1"/>
    <property type="molecule type" value="Genomic_DNA"/>
</dbReference>
<comment type="cofactor">
    <cofactor evidence="1 6">
        <name>(R)-lipoate</name>
        <dbReference type="ChEBI" id="CHEBI:83088"/>
    </cofactor>
</comment>
<keyword evidence="3 6" id="KW-0808">Transferase</keyword>
<evidence type="ECO:0000256" key="5">
    <source>
        <dbReference type="ARBA" id="ARBA00023315"/>
    </source>
</evidence>
<dbReference type="SUPFAM" id="SSF47005">
    <property type="entry name" value="Peripheral subunit-binding domain of 2-oxo acid dehydrogenase complex"/>
    <property type="match status" value="1"/>
</dbReference>
<dbReference type="STRING" id="224999.GCA_001485475_01177"/>
<keyword evidence="10" id="KW-1185">Reference proteome</keyword>
<evidence type="ECO:0000256" key="4">
    <source>
        <dbReference type="ARBA" id="ARBA00022823"/>
    </source>
</evidence>
<dbReference type="Pfam" id="PF02817">
    <property type="entry name" value="E3_binding"/>
    <property type="match status" value="1"/>
</dbReference>
<dbReference type="PANTHER" id="PTHR43178">
    <property type="entry name" value="DIHYDROLIPOAMIDE ACETYLTRANSFERASE COMPONENT OF PYRUVATE DEHYDROGENASE COMPLEX"/>
    <property type="match status" value="1"/>
</dbReference>
<dbReference type="PROSITE" id="PS50968">
    <property type="entry name" value="BIOTINYL_LIPOYL"/>
    <property type="match status" value="1"/>
</dbReference>
<dbReference type="PANTHER" id="PTHR43178:SF5">
    <property type="entry name" value="LIPOAMIDE ACYLTRANSFERASE COMPONENT OF BRANCHED-CHAIN ALPHA-KETO ACID DEHYDROGENASE COMPLEX, MITOCHONDRIAL"/>
    <property type="match status" value="1"/>
</dbReference>
<evidence type="ECO:0000313" key="10">
    <source>
        <dbReference type="Proteomes" id="UP000062160"/>
    </source>
</evidence>
<evidence type="ECO:0000256" key="6">
    <source>
        <dbReference type="RuleBase" id="RU003423"/>
    </source>
</evidence>
<comment type="similarity">
    <text evidence="2 6">Belongs to the 2-oxoacid dehydrogenase family.</text>
</comment>
<dbReference type="RefSeq" id="WP_059032570.1">
    <property type="nucleotide sequence ID" value="NZ_DF977001.1"/>
</dbReference>
<reference evidence="9" key="1">
    <citation type="journal article" date="2016" name="Genome Announc.">
        <title>Draft Genome Sequence of the Syntrophic Lactate-Degrading Bacterium Tepidanaerobacter syntrophicus JLT.</title>
        <authorList>
            <person name="Matsuura N."/>
            <person name="Ohashi A."/>
            <person name="Tourlousse D.M."/>
            <person name="Sekiguchi Y."/>
        </authorList>
    </citation>
    <scope>NUCLEOTIDE SEQUENCE [LARGE SCALE GENOMIC DNA]</scope>
    <source>
        <strain evidence="9">JL</strain>
    </source>
</reference>
<dbReference type="InterPro" id="IPR011053">
    <property type="entry name" value="Single_hybrid_motif"/>
</dbReference>
<evidence type="ECO:0000259" key="8">
    <source>
        <dbReference type="PROSITE" id="PS51826"/>
    </source>
</evidence>
<gene>
    <name evidence="9" type="ORF">TSYNT_7180</name>
</gene>
<dbReference type="Pfam" id="PF00364">
    <property type="entry name" value="Biotin_lipoyl"/>
    <property type="match status" value="1"/>
</dbReference>
<organism evidence="9">
    <name type="scientific">Tepidanaerobacter syntrophicus</name>
    <dbReference type="NCBI Taxonomy" id="224999"/>
    <lineage>
        <taxon>Bacteria</taxon>
        <taxon>Bacillati</taxon>
        <taxon>Bacillota</taxon>
        <taxon>Clostridia</taxon>
        <taxon>Thermosediminibacterales</taxon>
        <taxon>Tepidanaerobacteraceae</taxon>
        <taxon>Tepidanaerobacter</taxon>
    </lineage>
</organism>
<feature type="domain" description="Lipoyl-binding" evidence="7">
    <location>
        <begin position="2"/>
        <end position="76"/>
    </location>
</feature>
<dbReference type="InterPro" id="IPR004167">
    <property type="entry name" value="PSBD"/>
</dbReference>
<evidence type="ECO:0000259" key="7">
    <source>
        <dbReference type="PROSITE" id="PS50968"/>
    </source>
</evidence>
<evidence type="ECO:0000256" key="2">
    <source>
        <dbReference type="ARBA" id="ARBA00007317"/>
    </source>
</evidence>
<dbReference type="Gene3D" id="3.30.559.10">
    <property type="entry name" value="Chloramphenicol acetyltransferase-like domain"/>
    <property type="match status" value="1"/>
</dbReference>
<proteinExistence type="inferred from homology"/>
<dbReference type="InterPro" id="IPR023213">
    <property type="entry name" value="CAT-like_dom_sf"/>
</dbReference>
<keyword evidence="9" id="KW-0670">Pyruvate</keyword>
<dbReference type="GO" id="GO:0031405">
    <property type="term" value="F:lipoic acid binding"/>
    <property type="evidence" value="ECO:0007669"/>
    <property type="project" value="TreeGrafter"/>
</dbReference>
<dbReference type="OrthoDB" id="9805770at2"/>
<dbReference type="PROSITE" id="PS51826">
    <property type="entry name" value="PSBD"/>
    <property type="match status" value="1"/>
</dbReference>
<dbReference type="PROSITE" id="PS00189">
    <property type="entry name" value="LIPOYL"/>
    <property type="match status" value="1"/>
</dbReference>
<evidence type="ECO:0000256" key="1">
    <source>
        <dbReference type="ARBA" id="ARBA00001938"/>
    </source>
</evidence>
<dbReference type="SUPFAM" id="SSF52777">
    <property type="entry name" value="CoA-dependent acyltransferases"/>
    <property type="match status" value="1"/>
</dbReference>
<feature type="domain" description="Peripheral subunit-binding (PSBD)" evidence="8">
    <location>
        <begin position="111"/>
        <end position="148"/>
    </location>
</feature>
<dbReference type="Proteomes" id="UP000062160">
    <property type="component" value="Unassembled WGS sequence"/>
</dbReference>
<dbReference type="GO" id="GO:0005737">
    <property type="term" value="C:cytoplasm"/>
    <property type="evidence" value="ECO:0007669"/>
    <property type="project" value="TreeGrafter"/>
</dbReference>
<dbReference type="GO" id="GO:0016407">
    <property type="term" value="F:acetyltransferase activity"/>
    <property type="evidence" value="ECO:0007669"/>
    <property type="project" value="TreeGrafter"/>
</dbReference>
<dbReference type="CDD" id="cd06849">
    <property type="entry name" value="lipoyl_domain"/>
    <property type="match status" value="1"/>
</dbReference>
<dbReference type="InterPro" id="IPR000089">
    <property type="entry name" value="Biotin_lipoyl"/>
</dbReference>
<evidence type="ECO:0000256" key="3">
    <source>
        <dbReference type="ARBA" id="ARBA00022679"/>
    </source>
</evidence>
<dbReference type="InterPro" id="IPR001078">
    <property type="entry name" value="2-oxoacid_DH_actylTfrase"/>
</dbReference>
<accession>A0A0U9HEP2</accession>
<dbReference type="Pfam" id="PF00198">
    <property type="entry name" value="2-oxoacid_dh"/>
    <property type="match status" value="1"/>
</dbReference>
<dbReference type="InterPro" id="IPR003016">
    <property type="entry name" value="2-oxoA_DH_lipoyl-BS"/>
</dbReference>
<keyword evidence="4 6" id="KW-0450">Lipoyl</keyword>
<dbReference type="InterPro" id="IPR050743">
    <property type="entry name" value="2-oxoacid_DH_E2_comp"/>
</dbReference>
<protein>
    <recommendedName>
        <fullName evidence="6">Dihydrolipoamide acetyltransferase component of pyruvate dehydrogenase complex</fullName>
        <ecNumber evidence="6">2.3.1.-</ecNumber>
    </recommendedName>
</protein>
<dbReference type="EC" id="2.3.1.-" evidence="6"/>
<dbReference type="Gene3D" id="4.10.320.10">
    <property type="entry name" value="E3-binding domain"/>
    <property type="match status" value="1"/>
</dbReference>